<gene>
    <name evidence="1" type="ORF">MBAV_001621</name>
</gene>
<protein>
    <submittedName>
        <fullName evidence="1">Uncharacterized protein</fullName>
    </submittedName>
</protein>
<organism evidence="1 2">
    <name type="scientific">Candidatus Magnetobacterium bavaricum</name>
    <dbReference type="NCBI Taxonomy" id="29290"/>
    <lineage>
        <taxon>Bacteria</taxon>
        <taxon>Pseudomonadati</taxon>
        <taxon>Nitrospirota</taxon>
        <taxon>Thermodesulfovibrionia</taxon>
        <taxon>Thermodesulfovibrionales</taxon>
        <taxon>Candidatus Magnetobacteriaceae</taxon>
        <taxon>Candidatus Magnetobacterium</taxon>
    </lineage>
</organism>
<comment type="caution">
    <text evidence="1">The sequence shown here is derived from an EMBL/GenBank/DDBJ whole genome shotgun (WGS) entry which is preliminary data.</text>
</comment>
<dbReference type="AlphaFoldDB" id="A0A0F3GW31"/>
<evidence type="ECO:0000313" key="1">
    <source>
        <dbReference type="EMBL" id="KJU86184.1"/>
    </source>
</evidence>
<evidence type="ECO:0000313" key="2">
    <source>
        <dbReference type="Proteomes" id="UP000033423"/>
    </source>
</evidence>
<dbReference type="EMBL" id="LACI01000700">
    <property type="protein sequence ID" value="KJU86184.1"/>
    <property type="molecule type" value="Genomic_DNA"/>
</dbReference>
<reference evidence="1 2" key="1">
    <citation type="submission" date="2015-02" db="EMBL/GenBank/DDBJ databases">
        <title>Single-cell genomics of uncultivated deep-branching MTB reveals a conserved set of magnetosome genes.</title>
        <authorList>
            <person name="Kolinko S."/>
            <person name="Richter M."/>
            <person name="Glockner F.O."/>
            <person name="Brachmann A."/>
            <person name="Schuler D."/>
        </authorList>
    </citation>
    <scope>NUCLEOTIDE SEQUENCE [LARGE SCALE GENOMIC DNA]</scope>
    <source>
        <strain evidence="1">TM-1</strain>
    </source>
</reference>
<accession>A0A0F3GW31</accession>
<name>A0A0F3GW31_9BACT</name>
<sequence length="51" mass="5873">MILIGAIHIIFLKKAFSILVVSSCVFLSKCVSFKIKLSIEYMLDRFKFAFL</sequence>
<keyword evidence="2" id="KW-1185">Reference proteome</keyword>
<proteinExistence type="predicted"/>
<dbReference type="Proteomes" id="UP000033423">
    <property type="component" value="Unassembled WGS sequence"/>
</dbReference>